<keyword evidence="3" id="KW-1185">Reference proteome</keyword>
<dbReference type="GO" id="GO:0016747">
    <property type="term" value="F:acyltransferase activity, transferring groups other than amino-acyl groups"/>
    <property type="evidence" value="ECO:0007669"/>
    <property type="project" value="InterPro"/>
</dbReference>
<evidence type="ECO:0000313" key="3">
    <source>
        <dbReference type="Proteomes" id="UP000238205"/>
    </source>
</evidence>
<dbReference type="Proteomes" id="UP000238205">
    <property type="component" value="Unassembled WGS sequence"/>
</dbReference>
<dbReference type="Pfam" id="PF00583">
    <property type="entry name" value="Acetyltransf_1"/>
    <property type="match status" value="1"/>
</dbReference>
<dbReference type="RefSeq" id="WP_106191407.1">
    <property type="nucleotide sequence ID" value="NZ_PVTO01000004.1"/>
</dbReference>
<gene>
    <name evidence="2" type="ORF">CLV38_10471</name>
</gene>
<feature type="domain" description="N-acetyltransferase" evidence="1">
    <location>
        <begin position="1"/>
        <end position="145"/>
    </location>
</feature>
<evidence type="ECO:0000259" key="1">
    <source>
        <dbReference type="PROSITE" id="PS51186"/>
    </source>
</evidence>
<protein>
    <submittedName>
        <fullName evidence="2">Acetyltransferase (GNAT) family protein</fullName>
    </submittedName>
</protein>
<dbReference type="OrthoDB" id="9789053at2"/>
<dbReference type="CDD" id="cd04301">
    <property type="entry name" value="NAT_SF"/>
    <property type="match status" value="1"/>
</dbReference>
<proteinExistence type="predicted"/>
<evidence type="ECO:0000313" key="2">
    <source>
        <dbReference type="EMBL" id="PRY83465.1"/>
    </source>
</evidence>
<dbReference type="InterPro" id="IPR016181">
    <property type="entry name" value="Acyl_CoA_acyltransferase"/>
</dbReference>
<dbReference type="EMBL" id="PVTO01000004">
    <property type="protein sequence ID" value="PRY83465.1"/>
    <property type="molecule type" value="Genomic_DNA"/>
</dbReference>
<dbReference type="PROSITE" id="PS51186">
    <property type="entry name" value="GNAT"/>
    <property type="match status" value="1"/>
</dbReference>
<comment type="caution">
    <text evidence="2">The sequence shown here is derived from an EMBL/GenBank/DDBJ whole genome shotgun (WGS) entry which is preliminary data.</text>
</comment>
<dbReference type="SUPFAM" id="SSF55729">
    <property type="entry name" value="Acyl-CoA N-acyltransferases (Nat)"/>
    <property type="match status" value="1"/>
</dbReference>
<accession>A0A2T0W9S0</accession>
<reference evidence="2 3" key="1">
    <citation type="submission" date="2018-03" db="EMBL/GenBank/DDBJ databases">
        <title>Genomic Encyclopedia of Archaeal and Bacterial Type Strains, Phase II (KMG-II): from individual species to whole genera.</title>
        <authorList>
            <person name="Goeker M."/>
        </authorList>
    </citation>
    <scope>NUCLEOTIDE SEQUENCE [LARGE SCALE GENOMIC DNA]</scope>
    <source>
        <strain evidence="2 3">DSM 13175</strain>
    </source>
</reference>
<sequence length="145" mass="17410">MEFRLIDKNHQMWEEMIDYARKCSWKTADRLAELMEEDTFADWERLLVAVEGNQILGFCTLTRKDTYPELPYSPFIGFVYVTENARGHRLSEQMIEEGSRYLKRWGFEKVYIVTDHEGLYEKFGFDKCDRLERPNEVETVFSRDL</sequence>
<dbReference type="AlphaFoldDB" id="A0A2T0W9S0"/>
<dbReference type="Gene3D" id="3.40.630.30">
    <property type="match status" value="1"/>
</dbReference>
<dbReference type="InterPro" id="IPR000182">
    <property type="entry name" value="GNAT_dom"/>
</dbReference>
<keyword evidence="2" id="KW-0808">Transferase</keyword>
<organism evidence="2 3">
    <name type="scientific">Alkalibacterium olivapovliticus</name>
    <dbReference type="NCBI Taxonomy" id="99907"/>
    <lineage>
        <taxon>Bacteria</taxon>
        <taxon>Bacillati</taxon>
        <taxon>Bacillota</taxon>
        <taxon>Bacilli</taxon>
        <taxon>Lactobacillales</taxon>
        <taxon>Carnobacteriaceae</taxon>
        <taxon>Alkalibacterium</taxon>
    </lineage>
</organism>
<name>A0A2T0W9S0_9LACT</name>